<organism evidence="2 3">
    <name type="scientific">Pseudomonas cavernicola</name>
    <dbReference type="NCBI Taxonomy" id="2320866"/>
    <lineage>
        <taxon>Bacteria</taxon>
        <taxon>Pseudomonadati</taxon>
        <taxon>Pseudomonadota</taxon>
        <taxon>Gammaproteobacteria</taxon>
        <taxon>Pseudomonadales</taxon>
        <taxon>Pseudomonadaceae</taxon>
        <taxon>Pseudomonas</taxon>
    </lineage>
</organism>
<sequence>MGRRAFKRPQAQRGVAMVEFAIALPLLLLLLLAIGEFGRLLFQYNSLLQASRDAGRFVAGQAWNATLGKVDLSADLMSKTKSVALYGAPANPNGYPPVVPGLTAADVSVTEVVGTNHVQVSITYTFRPVIGGTIPGFFGAPIPLGIALRSTVVMRAL</sequence>
<accession>A0A418XBD9</accession>
<evidence type="ECO:0000313" key="2">
    <source>
        <dbReference type="EMBL" id="RJG09757.1"/>
    </source>
</evidence>
<comment type="caution">
    <text evidence="2">The sequence shown here is derived from an EMBL/GenBank/DDBJ whole genome shotgun (WGS) entry which is preliminary data.</text>
</comment>
<reference evidence="2 3" key="1">
    <citation type="submission" date="2018-09" db="EMBL/GenBank/DDBJ databases">
        <authorList>
            <person name="Zhu H."/>
        </authorList>
    </citation>
    <scope>NUCLEOTIDE SEQUENCE [LARGE SCALE GENOMIC DNA]</scope>
    <source>
        <strain evidence="2 3">K1S02-6</strain>
    </source>
</reference>
<dbReference type="Proteomes" id="UP000284021">
    <property type="component" value="Unassembled WGS sequence"/>
</dbReference>
<evidence type="ECO:0000259" key="1">
    <source>
        <dbReference type="Pfam" id="PF07811"/>
    </source>
</evidence>
<dbReference type="EMBL" id="QYUR01000006">
    <property type="protein sequence ID" value="RJG09757.1"/>
    <property type="molecule type" value="Genomic_DNA"/>
</dbReference>
<dbReference type="OrthoDB" id="7026216at2"/>
<dbReference type="AlphaFoldDB" id="A0A418XBD9"/>
<protein>
    <submittedName>
        <fullName evidence="2">Pilus assembly protein</fullName>
    </submittedName>
</protein>
<feature type="domain" description="TadE-like" evidence="1">
    <location>
        <begin position="14"/>
        <end position="56"/>
    </location>
</feature>
<keyword evidence="3" id="KW-1185">Reference proteome</keyword>
<proteinExistence type="predicted"/>
<gene>
    <name evidence="2" type="ORF">D3879_16965</name>
</gene>
<dbReference type="RefSeq" id="WP_119955450.1">
    <property type="nucleotide sequence ID" value="NZ_QYUR01000006.1"/>
</dbReference>
<name>A0A418XBD9_9PSED</name>
<dbReference type="Pfam" id="PF07811">
    <property type="entry name" value="TadE"/>
    <property type="match status" value="1"/>
</dbReference>
<evidence type="ECO:0000313" key="3">
    <source>
        <dbReference type="Proteomes" id="UP000284021"/>
    </source>
</evidence>
<dbReference type="InterPro" id="IPR012495">
    <property type="entry name" value="TadE-like_dom"/>
</dbReference>